<evidence type="ECO:0000256" key="16">
    <source>
        <dbReference type="SAM" id="Phobius"/>
    </source>
</evidence>
<dbReference type="PANTHER" id="PTHR22888">
    <property type="entry name" value="CYTOCHROME C OXIDASE, SUBUNIT II"/>
    <property type="match status" value="1"/>
</dbReference>
<feature type="domain" description="Cytochrome oxidase subunit II copper A binding" evidence="17">
    <location>
        <begin position="103"/>
        <end position="225"/>
    </location>
</feature>
<feature type="compositionally biased region" description="Low complexity" evidence="15">
    <location>
        <begin position="87"/>
        <end position="102"/>
    </location>
</feature>
<evidence type="ECO:0000256" key="7">
    <source>
        <dbReference type="ARBA" id="ARBA00022967"/>
    </source>
</evidence>
<keyword evidence="11 16" id="KW-0472">Membrane</keyword>
<keyword evidence="6" id="KW-0479">Metal-binding</keyword>
<evidence type="ECO:0000256" key="13">
    <source>
        <dbReference type="ARBA" id="ARBA00031399"/>
    </source>
</evidence>
<evidence type="ECO:0000256" key="8">
    <source>
        <dbReference type="ARBA" id="ARBA00022982"/>
    </source>
</evidence>
<reference evidence="18" key="1">
    <citation type="submission" date="2021-03" db="EMBL/GenBank/DDBJ databases">
        <title>Whole genome sequence of Streptomyces bomunensis MMS17-BM035.</title>
        <authorList>
            <person name="Lee J.H."/>
        </authorList>
    </citation>
    <scope>NUCLEOTIDE SEQUENCE</scope>
    <source>
        <strain evidence="18">MMS17-BM035</strain>
    </source>
</reference>
<evidence type="ECO:0000256" key="11">
    <source>
        <dbReference type="ARBA" id="ARBA00023136"/>
    </source>
</evidence>
<dbReference type="PROSITE" id="PS00078">
    <property type="entry name" value="COX2"/>
    <property type="match status" value="1"/>
</dbReference>
<dbReference type="InterPro" id="IPR002429">
    <property type="entry name" value="CcO_II-like_C"/>
</dbReference>
<evidence type="ECO:0000256" key="3">
    <source>
        <dbReference type="ARBA" id="ARBA00012949"/>
    </source>
</evidence>
<evidence type="ECO:0000259" key="17">
    <source>
        <dbReference type="PROSITE" id="PS50857"/>
    </source>
</evidence>
<feature type="transmembrane region" description="Helical" evidence="16">
    <location>
        <begin position="55"/>
        <end position="74"/>
    </location>
</feature>
<dbReference type="Pfam" id="PF00116">
    <property type="entry name" value="COX2"/>
    <property type="match status" value="1"/>
</dbReference>
<feature type="region of interest" description="Disordered" evidence="15">
    <location>
        <begin position="82"/>
        <end position="102"/>
    </location>
</feature>
<comment type="catalytic activity">
    <reaction evidence="14">
        <text>4 Fe(II)-[cytochrome c] + O2 + 8 H(+)(in) = 4 Fe(III)-[cytochrome c] + 2 H2O + 4 H(+)(out)</text>
        <dbReference type="Rhea" id="RHEA:11436"/>
        <dbReference type="Rhea" id="RHEA-COMP:10350"/>
        <dbReference type="Rhea" id="RHEA-COMP:14399"/>
        <dbReference type="ChEBI" id="CHEBI:15377"/>
        <dbReference type="ChEBI" id="CHEBI:15378"/>
        <dbReference type="ChEBI" id="CHEBI:15379"/>
        <dbReference type="ChEBI" id="CHEBI:29033"/>
        <dbReference type="ChEBI" id="CHEBI:29034"/>
        <dbReference type="EC" id="7.1.1.9"/>
    </reaction>
</comment>
<sequence length="235" mass="25845">MNQRHIFGTVFWLESAIAGGVFVVIAIILLVSLVRRRARVGLVASQRQDNRKLEISYAVVLAAFAAFLVSYTAWQNHRETGANASTAPAGHASSSAQGSGAPSKPVTVNVTAFQWCWQFGYPQAPGSLKVSDNCQGGKVPTLVVPTGREIRIHLTSKDVIHSMWVPALRYKMDAFPDHVNSFTIKIDKAGRWVGRCAEFCGERHSKMHFWLKAVPPDEYKHWVQQHAAHAGGAQA</sequence>
<keyword evidence="9 16" id="KW-1133">Transmembrane helix</keyword>
<comment type="subcellular location">
    <subcellularLocation>
        <location evidence="1">Membrane</location>
        <topology evidence="1">Multi-pass membrane protein</topology>
    </subcellularLocation>
</comment>
<dbReference type="InterPro" id="IPR045187">
    <property type="entry name" value="CcO_II"/>
</dbReference>
<dbReference type="SUPFAM" id="SSF49503">
    <property type="entry name" value="Cupredoxins"/>
    <property type="match status" value="1"/>
</dbReference>
<evidence type="ECO:0000256" key="12">
    <source>
        <dbReference type="ARBA" id="ARBA00024688"/>
    </source>
</evidence>
<dbReference type="PROSITE" id="PS50857">
    <property type="entry name" value="COX2_CUA"/>
    <property type="match status" value="1"/>
</dbReference>
<proteinExistence type="inferred from homology"/>
<keyword evidence="7" id="KW-1278">Translocase</keyword>
<evidence type="ECO:0000256" key="5">
    <source>
        <dbReference type="ARBA" id="ARBA00022692"/>
    </source>
</evidence>
<dbReference type="EMBL" id="JAGIQL010000011">
    <property type="protein sequence ID" value="MBP0456840.1"/>
    <property type="molecule type" value="Genomic_DNA"/>
</dbReference>
<dbReference type="PRINTS" id="PR01166">
    <property type="entry name" value="CYCOXIDASEII"/>
</dbReference>
<evidence type="ECO:0000256" key="10">
    <source>
        <dbReference type="ARBA" id="ARBA00023008"/>
    </source>
</evidence>
<evidence type="ECO:0000256" key="9">
    <source>
        <dbReference type="ARBA" id="ARBA00022989"/>
    </source>
</evidence>
<evidence type="ECO:0000256" key="4">
    <source>
        <dbReference type="ARBA" id="ARBA00022448"/>
    </source>
</evidence>
<evidence type="ECO:0000256" key="2">
    <source>
        <dbReference type="ARBA" id="ARBA00007866"/>
    </source>
</evidence>
<evidence type="ECO:0000256" key="15">
    <source>
        <dbReference type="SAM" id="MobiDB-lite"/>
    </source>
</evidence>
<organism evidence="18 19">
    <name type="scientific">Streptomyces montanisoli</name>
    <dbReference type="NCBI Taxonomy" id="2798581"/>
    <lineage>
        <taxon>Bacteria</taxon>
        <taxon>Bacillati</taxon>
        <taxon>Actinomycetota</taxon>
        <taxon>Actinomycetes</taxon>
        <taxon>Kitasatosporales</taxon>
        <taxon>Streptomycetaceae</taxon>
        <taxon>Streptomyces</taxon>
    </lineage>
</organism>
<gene>
    <name evidence="18" type="ORF">JFN87_04875</name>
</gene>
<dbReference type="InterPro" id="IPR001505">
    <property type="entry name" value="Copper_CuA"/>
</dbReference>
<dbReference type="AlphaFoldDB" id="A0A940M630"/>
<evidence type="ECO:0000256" key="1">
    <source>
        <dbReference type="ARBA" id="ARBA00004141"/>
    </source>
</evidence>
<keyword evidence="10" id="KW-0186">Copper</keyword>
<comment type="similarity">
    <text evidence="2">Belongs to the cytochrome c oxidase subunit 2 family.</text>
</comment>
<dbReference type="Gene3D" id="1.10.287.90">
    <property type="match status" value="1"/>
</dbReference>
<evidence type="ECO:0000313" key="18">
    <source>
        <dbReference type="EMBL" id="MBP0456840.1"/>
    </source>
</evidence>
<dbReference type="GO" id="GO:0004129">
    <property type="term" value="F:cytochrome-c oxidase activity"/>
    <property type="evidence" value="ECO:0007669"/>
    <property type="project" value="UniProtKB-EC"/>
</dbReference>
<keyword evidence="8" id="KW-0249">Electron transport</keyword>
<feature type="transmembrane region" description="Helical" evidence="16">
    <location>
        <begin position="12"/>
        <end position="34"/>
    </location>
</feature>
<accession>A0A940M630</accession>
<comment type="function">
    <text evidence="12">Subunits I and II form the functional core of the enzyme complex. Electrons originating in cytochrome c are transferred via heme a and Cu(A) to the binuclear center formed by heme a3 and Cu(B).</text>
</comment>
<dbReference type="PANTHER" id="PTHR22888:SF9">
    <property type="entry name" value="CYTOCHROME C OXIDASE SUBUNIT 2"/>
    <property type="match status" value="1"/>
</dbReference>
<keyword evidence="19" id="KW-1185">Reference proteome</keyword>
<dbReference type="InterPro" id="IPR008972">
    <property type="entry name" value="Cupredoxin"/>
</dbReference>
<evidence type="ECO:0000256" key="14">
    <source>
        <dbReference type="ARBA" id="ARBA00047816"/>
    </source>
</evidence>
<dbReference type="Proteomes" id="UP000670475">
    <property type="component" value="Unassembled WGS sequence"/>
</dbReference>
<dbReference type="EC" id="7.1.1.9" evidence="3"/>
<dbReference type="GO" id="GO:0016020">
    <property type="term" value="C:membrane"/>
    <property type="evidence" value="ECO:0007669"/>
    <property type="project" value="UniProtKB-SubCell"/>
</dbReference>
<dbReference type="GO" id="GO:0042773">
    <property type="term" value="P:ATP synthesis coupled electron transport"/>
    <property type="evidence" value="ECO:0007669"/>
    <property type="project" value="TreeGrafter"/>
</dbReference>
<dbReference type="GO" id="GO:0005507">
    <property type="term" value="F:copper ion binding"/>
    <property type="evidence" value="ECO:0007669"/>
    <property type="project" value="InterPro"/>
</dbReference>
<keyword evidence="4" id="KW-0813">Transport</keyword>
<name>A0A940M630_9ACTN</name>
<dbReference type="Gene3D" id="2.60.40.420">
    <property type="entry name" value="Cupredoxins - blue copper proteins"/>
    <property type="match status" value="1"/>
</dbReference>
<comment type="caution">
    <text evidence="18">The sequence shown here is derived from an EMBL/GenBank/DDBJ whole genome shotgun (WGS) entry which is preliminary data.</text>
</comment>
<evidence type="ECO:0000313" key="19">
    <source>
        <dbReference type="Proteomes" id="UP000670475"/>
    </source>
</evidence>
<dbReference type="InterPro" id="IPR036257">
    <property type="entry name" value="Cyt_c_oxidase_su2_TM_sf"/>
</dbReference>
<evidence type="ECO:0000256" key="6">
    <source>
        <dbReference type="ARBA" id="ARBA00022723"/>
    </source>
</evidence>
<dbReference type="RefSeq" id="WP_209338623.1">
    <property type="nucleotide sequence ID" value="NZ_JAGIQL010000011.1"/>
</dbReference>
<protein>
    <recommendedName>
        <fullName evidence="3">cytochrome-c oxidase</fullName>
        <ecNumber evidence="3">7.1.1.9</ecNumber>
    </recommendedName>
    <alternativeName>
        <fullName evidence="13">Cytochrome aa3 subunit 2</fullName>
    </alternativeName>
</protein>
<keyword evidence="5 16" id="KW-0812">Transmembrane</keyword>